<sequence>MMQICCYTCGMRRAGKDADLLLHVWDEKSWQR</sequence>
<organism evidence="1 2">
    <name type="scientific">Corchorus capsularis</name>
    <name type="common">Jute</name>
    <dbReference type="NCBI Taxonomy" id="210143"/>
    <lineage>
        <taxon>Eukaryota</taxon>
        <taxon>Viridiplantae</taxon>
        <taxon>Streptophyta</taxon>
        <taxon>Embryophyta</taxon>
        <taxon>Tracheophyta</taxon>
        <taxon>Spermatophyta</taxon>
        <taxon>Magnoliopsida</taxon>
        <taxon>eudicotyledons</taxon>
        <taxon>Gunneridae</taxon>
        <taxon>Pentapetalae</taxon>
        <taxon>rosids</taxon>
        <taxon>malvids</taxon>
        <taxon>Malvales</taxon>
        <taxon>Malvaceae</taxon>
        <taxon>Grewioideae</taxon>
        <taxon>Apeibeae</taxon>
        <taxon>Corchorus</taxon>
    </lineage>
</organism>
<dbReference type="AlphaFoldDB" id="A0A1R3HDW5"/>
<evidence type="ECO:0000313" key="2">
    <source>
        <dbReference type="Proteomes" id="UP000188268"/>
    </source>
</evidence>
<accession>A0A1R3HDW5</accession>
<keyword evidence="2" id="KW-1185">Reference proteome</keyword>
<proteinExistence type="predicted"/>
<reference evidence="1 2" key="1">
    <citation type="submission" date="2013-09" db="EMBL/GenBank/DDBJ databases">
        <title>Corchorus capsularis genome sequencing.</title>
        <authorList>
            <person name="Alam M."/>
            <person name="Haque M.S."/>
            <person name="Islam M.S."/>
            <person name="Emdad E.M."/>
            <person name="Islam M.M."/>
            <person name="Ahmed B."/>
            <person name="Halim A."/>
            <person name="Hossen Q.M.M."/>
            <person name="Hossain M.Z."/>
            <person name="Ahmed R."/>
            <person name="Khan M.M."/>
            <person name="Islam R."/>
            <person name="Rashid M.M."/>
            <person name="Khan S.A."/>
            <person name="Rahman M.S."/>
            <person name="Alam M."/>
        </authorList>
    </citation>
    <scope>NUCLEOTIDE SEQUENCE [LARGE SCALE GENOMIC DNA]</scope>
    <source>
        <strain evidence="2">cv. CVL-1</strain>
        <tissue evidence="1">Whole seedling</tissue>
    </source>
</reference>
<evidence type="ECO:0000313" key="1">
    <source>
        <dbReference type="EMBL" id="OMO68516.1"/>
    </source>
</evidence>
<dbReference type="Proteomes" id="UP000188268">
    <property type="component" value="Unassembled WGS sequence"/>
</dbReference>
<name>A0A1R3HDW5_COCAP</name>
<dbReference type="Gramene" id="OMO68516">
    <property type="protein sequence ID" value="OMO68516"/>
    <property type="gene ID" value="CCACVL1_19925"/>
</dbReference>
<protein>
    <submittedName>
        <fullName evidence="1">Uncharacterized protein</fullName>
    </submittedName>
</protein>
<dbReference type="EMBL" id="AWWV01012193">
    <property type="protein sequence ID" value="OMO68516.1"/>
    <property type="molecule type" value="Genomic_DNA"/>
</dbReference>
<gene>
    <name evidence="1" type="ORF">CCACVL1_19925</name>
</gene>
<comment type="caution">
    <text evidence="1">The sequence shown here is derived from an EMBL/GenBank/DDBJ whole genome shotgun (WGS) entry which is preliminary data.</text>
</comment>